<accession>A0ACB7Y995</accession>
<evidence type="ECO:0000313" key="1">
    <source>
        <dbReference type="EMBL" id="KAH7849682.1"/>
    </source>
</evidence>
<gene>
    <name evidence="1" type="ORF">Vadar_021426</name>
</gene>
<dbReference type="EMBL" id="CM037157">
    <property type="protein sequence ID" value="KAH7849682.1"/>
    <property type="molecule type" value="Genomic_DNA"/>
</dbReference>
<sequence length="122" mass="13492">MGVDYYNMLRVNRNSTNKDLKKVPTTCSATQLSARSTIYTTRRLSIRHHGRAITTGLHAKRSFKVNRRVEEDNIIGELFGGSGDFANTQQPRRSPTGFGSGGKKMAAVENLLGSSLEELYKG</sequence>
<proteinExistence type="predicted"/>
<organism evidence="1 2">
    <name type="scientific">Vaccinium darrowii</name>
    <dbReference type="NCBI Taxonomy" id="229202"/>
    <lineage>
        <taxon>Eukaryota</taxon>
        <taxon>Viridiplantae</taxon>
        <taxon>Streptophyta</taxon>
        <taxon>Embryophyta</taxon>
        <taxon>Tracheophyta</taxon>
        <taxon>Spermatophyta</taxon>
        <taxon>Magnoliopsida</taxon>
        <taxon>eudicotyledons</taxon>
        <taxon>Gunneridae</taxon>
        <taxon>Pentapetalae</taxon>
        <taxon>asterids</taxon>
        <taxon>Ericales</taxon>
        <taxon>Ericaceae</taxon>
        <taxon>Vaccinioideae</taxon>
        <taxon>Vaccinieae</taxon>
        <taxon>Vaccinium</taxon>
    </lineage>
</organism>
<protein>
    <submittedName>
        <fullName evidence="1">Uncharacterized protein</fullName>
    </submittedName>
</protein>
<keyword evidence="2" id="KW-1185">Reference proteome</keyword>
<name>A0ACB7Y995_9ERIC</name>
<comment type="caution">
    <text evidence="1">The sequence shown here is derived from an EMBL/GenBank/DDBJ whole genome shotgun (WGS) entry which is preliminary data.</text>
</comment>
<reference evidence="1 2" key="1">
    <citation type="journal article" date="2021" name="Hortic Res">
        <title>High-quality reference genome and annotation aids understanding of berry development for evergreen blueberry (Vaccinium darrowii).</title>
        <authorList>
            <person name="Yu J."/>
            <person name="Hulse-Kemp A.M."/>
            <person name="Babiker E."/>
            <person name="Staton M."/>
        </authorList>
    </citation>
    <scope>NUCLEOTIDE SEQUENCE [LARGE SCALE GENOMIC DNA]</scope>
    <source>
        <strain evidence="2">cv. NJ 8807/NJ 8810</strain>
        <tissue evidence="1">Young leaf</tissue>
    </source>
</reference>
<dbReference type="Proteomes" id="UP000828048">
    <property type="component" value="Chromosome 7"/>
</dbReference>
<evidence type="ECO:0000313" key="2">
    <source>
        <dbReference type="Proteomes" id="UP000828048"/>
    </source>
</evidence>